<evidence type="ECO:0000256" key="7">
    <source>
        <dbReference type="ARBA" id="ARBA00048224"/>
    </source>
</evidence>
<dbReference type="PANTHER" id="PTHR13878">
    <property type="entry name" value="GULONOLACTONE OXIDASE"/>
    <property type="match status" value="1"/>
</dbReference>
<comment type="catalytic activity">
    <reaction evidence="7">
        <text>N(6)-dimethylallyladenine + A + H2O = 3-methyl-2-butenal + adenine + AH2</text>
        <dbReference type="Rhea" id="RHEA:13625"/>
        <dbReference type="ChEBI" id="CHEBI:13193"/>
        <dbReference type="ChEBI" id="CHEBI:15377"/>
        <dbReference type="ChEBI" id="CHEBI:15825"/>
        <dbReference type="ChEBI" id="CHEBI:16708"/>
        <dbReference type="ChEBI" id="CHEBI:17499"/>
        <dbReference type="ChEBI" id="CHEBI:17660"/>
        <dbReference type="EC" id="1.5.99.12"/>
    </reaction>
</comment>
<evidence type="ECO:0000256" key="6">
    <source>
        <dbReference type="ARBA" id="ARBA00023002"/>
    </source>
</evidence>
<dbReference type="EMBL" id="CM017321">
    <property type="protein sequence ID" value="KAE7998538.1"/>
    <property type="molecule type" value="Genomic_DNA"/>
</dbReference>
<comment type="cofactor">
    <cofactor evidence="1">
        <name>FAD</name>
        <dbReference type="ChEBI" id="CHEBI:57692"/>
    </cofactor>
</comment>
<evidence type="ECO:0000313" key="9">
    <source>
        <dbReference type="EMBL" id="KAE7998538.1"/>
    </source>
</evidence>
<keyword evidence="6" id="KW-0560">Oxidoreductase</keyword>
<dbReference type="Pfam" id="PF01565">
    <property type="entry name" value="FAD_binding_4"/>
    <property type="match status" value="1"/>
</dbReference>
<keyword evidence="10" id="KW-1185">Reference proteome</keyword>
<sequence>MSSPPKLQNLPISNTLRNDPDAISQASSDYGNIVKEIPAAVLYPSSINDIARLVKFAHNNSCPFNIAAAGQRHSVRGQAMAHDGVVVNMRDLEERINGSGIVVSRSPSLGFFADVGGEQLWGDVLHATLEHGLSPVSWTDYLYLTVGGTLSNAGISGQTFHFGPQISNVFEMDVITGTGDFVTCSPEKNTNLFYAVLGGLGQFGIITRARIPLEPAPKRVKWVRMLYNDFSAFARDQQRLISTNGRKQNNALNYLEGQLLMNQGSLGSPGDWRLSFFPSNDHSRVISLIKKYGIIYCLEVAKYYDDDHTTLESVDQELQVLSKGLSFITGYMFEKDVSYVDFLSRAGNEDDDQPKLARPWLNLFVPKSQISDFNYGVLIDIVLKRNITTGLALFYPMNRNK</sequence>
<dbReference type="GO" id="GO:0009690">
    <property type="term" value="P:cytokinin metabolic process"/>
    <property type="evidence" value="ECO:0007669"/>
    <property type="project" value="InterPro"/>
</dbReference>
<evidence type="ECO:0000256" key="1">
    <source>
        <dbReference type="ARBA" id="ARBA00001974"/>
    </source>
</evidence>
<dbReference type="PANTHER" id="PTHR13878:SF127">
    <property type="entry name" value="CYTOKININ DEHYDROGENASE 3"/>
    <property type="match status" value="1"/>
</dbReference>
<comment type="similarity">
    <text evidence="2">Belongs to the oxygen-dependent FAD-linked oxidoreductase family.</text>
</comment>
<dbReference type="OrthoDB" id="415825at2759"/>
<dbReference type="InterPro" id="IPR016164">
    <property type="entry name" value="FAD-linked_Oxase-like_C"/>
</dbReference>
<evidence type="ECO:0000256" key="2">
    <source>
        <dbReference type="ARBA" id="ARBA00005466"/>
    </source>
</evidence>
<dbReference type="InterPro" id="IPR016170">
    <property type="entry name" value="Cytok_DH_C_sf"/>
</dbReference>
<dbReference type="SUPFAM" id="SSF56176">
    <property type="entry name" value="FAD-binding/transporter-associated domain-like"/>
    <property type="match status" value="1"/>
</dbReference>
<evidence type="ECO:0000256" key="4">
    <source>
        <dbReference type="ARBA" id="ARBA00022630"/>
    </source>
</evidence>
<keyword evidence="5" id="KW-0274">FAD</keyword>
<dbReference type="InterPro" id="IPR016166">
    <property type="entry name" value="FAD-bd_PCMH"/>
</dbReference>
<keyword evidence="4" id="KW-0285">Flavoprotein</keyword>
<dbReference type="GO" id="GO:0019139">
    <property type="term" value="F:cytokinin dehydrogenase activity"/>
    <property type="evidence" value="ECO:0007669"/>
    <property type="project" value="UniProtKB-EC"/>
</dbReference>
<dbReference type="AlphaFoldDB" id="A0A5N6QGU1"/>
<evidence type="ECO:0000313" key="10">
    <source>
        <dbReference type="Proteomes" id="UP000327013"/>
    </source>
</evidence>
<dbReference type="PROSITE" id="PS51387">
    <property type="entry name" value="FAD_PCMH"/>
    <property type="match status" value="1"/>
</dbReference>
<dbReference type="InterPro" id="IPR050432">
    <property type="entry name" value="FAD-linked_Oxidoreductases_BP"/>
</dbReference>
<reference evidence="9 10" key="1">
    <citation type="submission" date="2019-06" db="EMBL/GenBank/DDBJ databases">
        <title>A chromosomal-level reference genome of Carpinus fangiana (Coryloideae, Betulaceae).</title>
        <authorList>
            <person name="Yang X."/>
            <person name="Wang Z."/>
            <person name="Zhang L."/>
            <person name="Hao G."/>
            <person name="Liu J."/>
            <person name="Yang Y."/>
        </authorList>
    </citation>
    <scope>NUCLEOTIDE SEQUENCE [LARGE SCALE GENOMIC DNA]</scope>
    <source>
        <strain evidence="9">Cfa_2016G</strain>
        <tissue evidence="9">Leaf</tissue>
    </source>
</reference>
<dbReference type="Pfam" id="PF09265">
    <property type="entry name" value="Cytokin-bind"/>
    <property type="match status" value="1"/>
</dbReference>
<evidence type="ECO:0000259" key="8">
    <source>
        <dbReference type="PROSITE" id="PS51387"/>
    </source>
</evidence>
<proteinExistence type="inferred from homology"/>
<feature type="domain" description="FAD-binding PCMH-type" evidence="8">
    <location>
        <begin position="34"/>
        <end position="216"/>
    </location>
</feature>
<dbReference type="Gene3D" id="3.40.462.10">
    <property type="entry name" value="FAD-linked oxidases, C-terminal domain"/>
    <property type="match status" value="1"/>
</dbReference>
<organism evidence="9 10">
    <name type="scientific">Carpinus fangiana</name>
    <dbReference type="NCBI Taxonomy" id="176857"/>
    <lineage>
        <taxon>Eukaryota</taxon>
        <taxon>Viridiplantae</taxon>
        <taxon>Streptophyta</taxon>
        <taxon>Embryophyta</taxon>
        <taxon>Tracheophyta</taxon>
        <taxon>Spermatophyta</taxon>
        <taxon>Magnoliopsida</taxon>
        <taxon>eudicotyledons</taxon>
        <taxon>Gunneridae</taxon>
        <taxon>Pentapetalae</taxon>
        <taxon>rosids</taxon>
        <taxon>fabids</taxon>
        <taxon>Fagales</taxon>
        <taxon>Betulaceae</taxon>
        <taxon>Carpinus</taxon>
    </lineage>
</organism>
<dbReference type="Gene3D" id="3.30.465.10">
    <property type="match status" value="1"/>
</dbReference>
<dbReference type="EC" id="1.5.99.12" evidence="3"/>
<protein>
    <recommendedName>
        <fullName evidence="3">cytokinin dehydrogenase</fullName>
        <ecNumber evidence="3">1.5.99.12</ecNumber>
    </recommendedName>
</protein>
<dbReference type="InterPro" id="IPR006094">
    <property type="entry name" value="Oxid_FAD_bind_N"/>
</dbReference>
<evidence type="ECO:0000256" key="5">
    <source>
        <dbReference type="ARBA" id="ARBA00022827"/>
    </source>
</evidence>
<dbReference type="InterPro" id="IPR015345">
    <property type="entry name" value="Cytokinin_DH_FAD/cytokin-bd"/>
</dbReference>
<dbReference type="SUPFAM" id="SSF55103">
    <property type="entry name" value="FAD-linked oxidases, C-terminal domain"/>
    <property type="match status" value="1"/>
</dbReference>
<gene>
    <name evidence="9" type="ORF">FH972_003075</name>
</gene>
<dbReference type="GO" id="GO:0071949">
    <property type="term" value="F:FAD binding"/>
    <property type="evidence" value="ECO:0007669"/>
    <property type="project" value="InterPro"/>
</dbReference>
<accession>A0A5N6QGU1</accession>
<dbReference type="InterPro" id="IPR016167">
    <property type="entry name" value="FAD-bd_PCMH_sub1"/>
</dbReference>
<dbReference type="InterPro" id="IPR036318">
    <property type="entry name" value="FAD-bd_PCMH-like_sf"/>
</dbReference>
<name>A0A5N6QGU1_9ROSI</name>
<evidence type="ECO:0000256" key="3">
    <source>
        <dbReference type="ARBA" id="ARBA00011928"/>
    </source>
</evidence>
<dbReference type="InterPro" id="IPR016169">
    <property type="entry name" value="FAD-bd_PCMH_sub2"/>
</dbReference>
<dbReference type="Gene3D" id="3.30.43.10">
    <property type="entry name" value="Uridine Diphospho-n-acetylenolpyruvylglucosamine Reductase, domain 2"/>
    <property type="match status" value="1"/>
</dbReference>
<dbReference type="Proteomes" id="UP000327013">
    <property type="component" value="Chromosome 1"/>
</dbReference>